<dbReference type="GeneID" id="87813611"/>
<organism evidence="1 2">
    <name type="scientific">Dichotomopilus funicola</name>
    <dbReference type="NCBI Taxonomy" id="1934379"/>
    <lineage>
        <taxon>Eukaryota</taxon>
        <taxon>Fungi</taxon>
        <taxon>Dikarya</taxon>
        <taxon>Ascomycota</taxon>
        <taxon>Pezizomycotina</taxon>
        <taxon>Sordariomycetes</taxon>
        <taxon>Sordariomycetidae</taxon>
        <taxon>Sordariales</taxon>
        <taxon>Chaetomiaceae</taxon>
        <taxon>Dichotomopilus</taxon>
    </lineage>
</organism>
<evidence type="ECO:0008006" key="3">
    <source>
        <dbReference type="Google" id="ProtNLM"/>
    </source>
</evidence>
<dbReference type="EMBL" id="MU853577">
    <property type="protein sequence ID" value="KAK4144455.1"/>
    <property type="molecule type" value="Genomic_DNA"/>
</dbReference>
<evidence type="ECO:0000313" key="2">
    <source>
        <dbReference type="Proteomes" id="UP001302676"/>
    </source>
</evidence>
<accession>A0AAN6ZM75</accession>
<dbReference type="RefSeq" id="XP_062637826.1">
    <property type="nucleotide sequence ID" value="XM_062776998.1"/>
</dbReference>
<comment type="caution">
    <text evidence="1">The sequence shown here is derived from an EMBL/GenBank/DDBJ whole genome shotgun (WGS) entry which is preliminary data.</text>
</comment>
<gene>
    <name evidence="1" type="ORF">C8A04DRAFT_11515</name>
</gene>
<reference evidence="1" key="1">
    <citation type="journal article" date="2023" name="Mol. Phylogenet. Evol.">
        <title>Genome-scale phylogeny and comparative genomics of the fungal order Sordariales.</title>
        <authorList>
            <person name="Hensen N."/>
            <person name="Bonometti L."/>
            <person name="Westerberg I."/>
            <person name="Brannstrom I.O."/>
            <person name="Guillou S."/>
            <person name="Cros-Aarteil S."/>
            <person name="Calhoun S."/>
            <person name="Haridas S."/>
            <person name="Kuo A."/>
            <person name="Mondo S."/>
            <person name="Pangilinan J."/>
            <person name="Riley R."/>
            <person name="LaButti K."/>
            <person name="Andreopoulos B."/>
            <person name="Lipzen A."/>
            <person name="Chen C."/>
            <person name="Yan M."/>
            <person name="Daum C."/>
            <person name="Ng V."/>
            <person name="Clum A."/>
            <person name="Steindorff A."/>
            <person name="Ohm R.A."/>
            <person name="Martin F."/>
            <person name="Silar P."/>
            <person name="Natvig D.O."/>
            <person name="Lalanne C."/>
            <person name="Gautier V."/>
            <person name="Ament-Velasquez S.L."/>
            <person name="Kruys A."/>
            <person name="Hutchinson M.I."/>
            <person name="Powell A.J."/>
            <person name="Barry K."/>
            <person name="Miller A.N."/>
            <person name="Grigoriev I.V."/>
            <person name="Debuchy R."/>
            <person name="Gladieux P."/>
            <person name="Hiltunen Thoren M."/>
            <person name="Johannesson H."/>
        </authorList>
    </citation>
    <scope>NUCLEOTIDE SEQUENCE</scope>
    <source>
        <strain evidence="1">CBS 141.50</strain>
    </source>
</reference>
<keyword evidence="2" id="KW-1185">Reference proteome</keyword>
<reference evidence="1" key="2">
    <citation type="submission" date="2023-05" db="EMBL/GenBank/DDBJ databases">
        <authorList>
            <consortium name="Lawrence Berkeley National Laboratory"/>
            <person name="Steindorff A."/>
            <person name="Hensen N."/>
            <person name="Bonometti L."/>
            <person name="Westerberg I."/>
            <person name="Brannstrom I.O."/>
            <person name="Guillou S."/>
            <person name="Cros-Aarteil S."/>
            <person name="Calhoun S."/>
            <person name="Haridas S."/>
            <person name="Kuo A."/>
            <person name="Mondo S."/>
            <person name="Pangilinan J."/>
            <person name="Riley R."/>
            <person name="Labutti K."/>
            <person name="Andreopoulos B."/>
            <person name="Lipzen A."/>
            <person name="Chen C."/>
            <person name="Yanf M."/>
            <person name="Daum C."/>
            <person name="Ng V."/>
            <person name="Clum A."/>
            <person name="Ohm R."/>
            <person name="Martin F."/>
            <person name="Silar P."/>
            <person name="Natvig D."/>
            <person name="Lalanne C."/>
            <person name="Gautier V."/>
            <person name="Ament-Velasquez S.L."/>
            <person name="Kruys A."/>
            <person name="Hutchinson M.I."/>
            <person name="Powell A.J."/>
            <person name="Barry K."/>
            <person name="Miller A.N."/>
            <person name="Grigoriev I.V."/>
            <person name="Debuchy R."/>
            <person name="Gladieux P."/>
            <person name="Thoren M.H."/>
            <person name="Johannesson H."/>
        </authorList>
    </citation>
    <scope>NUCLEOTIDE SEQUENCE</scope>
    <source>
        <strain evidence="1">CBS 141.50</strain>
    </source>
</reference>
<dbReference type="Proteomes" id="UP001302676">
    <property type="component" value="Unassembled WGS sequence"/>
</dbReference>
<feature type="non-terminal residue" evidence="1">
    <location>
        <position position="234"/>
    </location>
</feature>
<protein>
    <recommendedName>
        <fullName evidence="3">Endoglucanase</fullName>
    </recommendedName>
</protein>
<dbReference type="PANTHER" id="PTHR36182:SF2">
    <property type="entry name" value="LYTIC POLYSACCHARIDE MONOOXYGENASE"/>
    <property type="match status" value="1"/>
</dbReference>
<dbReference type="AlphaFoldDB" id="A0AAN6ZM75"/>
<sequence length="234" mass="25141">MLLLGSARGHVVMNTPTPYNLDLQAIAGSDSHPFPCHNQYDFTERTMLEAGSAALINFTSGAQHGGGSCQFSITYDEPVDGGDWDKSAKFKTIYTIIGGCPAVSTDETHNLVSAGAVMIPVPKFLKNGPATFAWTWFNLIGNKQMHMNCAPVNITGGTDNTAEIENLPDIFVANYPNDPEVPNCVTGTHADNVVVNIPNPGKYGRIIQAPSEPANKPSDYCFQIPPAQSLPVFE</sequence>
<dbReference type="PANTHER" id="PTHR36182">
    <property type="entry name" value="PROTEIN, PUTATIVE (AFU_ORTHOLOGUE AFUA_6G10930)-RELATED"/>
    <property type="match status" value="1"/>
</dbReference>
<evidence type="ECO:0000313" key="1">
    <source>
        <dbReference type="EMBL" id="KAK4144455.1"/>
    </source>
</evidence>
<dbReference type="Gene3D" id="2.70.50.70">
    <property type="match status" value="1"/>
</dbReference>
<proteinExistence type="predicted"/>
<name>A0AAN6ZM75_9PEZI</name>